<organism evidence="13 14">
    <name type="scientific">Littorina saxatilis</name>
    <dbReference type="NCBI Taxonomy" id="31220"/>
    <lineage>
        <taxon>Eukaryota</taxon>
        <taxon>Metazoa</taxon>
        <taxon>Spiralia</taxon>
        <taxon>Lophotrochozoa</taxon>
        <taxon>Mollusca</taxon>
        <taxon>Gastropoda</taxon>
        <taxon>Caenogastropoda</taxon>
        <taxon>Littorinimorpha</taxon>
        <taxon>Littorinoidea</taxon>
        <taxon>Littorinidae</taxon>
        <taxon>Littorina</taxon>
    </lineage>
</organism>
<evidence type="ECO:0000256" key="6">
    <source>
        <dbReference type="ARBA" id="ARBA00022848"/>
    </source>
</evidence>
<evidence type="ECO:0000256" key="5">
    <source>
        <dbReference type="ARBA" id="ARBA00022723"/>
    </source>
</evidence>
<keyword evidence="12" id="KW-1133">Transmembrane helix</keyword>
<keyword evidence="8 10" id="KW-0408">Iron</keyword>
<evidence type="ECO:0000256" key="2">
    <source>
        <dbReference type="ARBA" id="ARBA00004406"/>
    </source>
</evidence>
<keyword evidence="12" id="KW-0472">Membrane</keyword>
<dbReference type="InterPro" id="IPR050705">
    <property type="entry name" value="Cytochrome_P450_3A"/>
</dbReference>
<comment type="cofactor">
    <cofactor evidence="10">
        <name>heme</name>
        <dbReference type="ChEBI" id="CHEBI:30413"/>
    </cofactor>
</comment>
<keyword evidence="12" id="KW-0812">Transmembrane</keyword>
<evidence type="ECO:0000256" key="4">
    <source>
        <dbReference type="ARBA" id="ARBA00022617"/>
    </source>
</evidence>
<dbReference type="InterPro" id="IPR002401">
    <property type="entry name" value="Cyt_P450_E_grp-I"/>
</dbReference>
<evidence type="ECO:0000256" key="7">
    <source>
        <dbReference type="ARBA" id="ARBA00023002"/>
    </source>
</evidence>
<feature type="binding site" description="axial binding residue" evidence="10">
    <location>
        <position position="464"/>
    </location>
    <ligand>
        <name>heme</name>
        <dbReference type="ChEBI" id="CHEBI:30413"/>
    </ligand>
    <ligandPart>
        <name>Fe</name>
        <dbReference type="ChEBI" id="CHEBI:18248"/>
    </ligandPart>
</feature>
<evidence type="ECO:0000256" key="10">
    <source>
        <dbReference type="PIRSR" id="PIRSR602401-1"/>
    </source>
</evidence>
<reference evidence="13 14" key="1">
    <citation type="submission" date="2024-02" db="EMBL/GenBank/DDBJ databases">
        <title>Chromosome-scale genome assembly of the rough periwinkle Littorina saxatilis.</title>
        <authorList>
            <person name="De Jode A."/>
            <person name="Faria R."/>
            <person name="Formenti G."/>
            <person name="Sims Y."/>
            <person name="Smith T.P."/>
            <person name="Tracey A."/>
            <person name="Wood J.M.D."/>
            <person name="Zagrodzka Z.B."/>
            <person name="Johannesson K."/>
            <person name="Butlin R.K."/>
            <person name="Leder E.H."/>
        </authorList>
    </citation>
    <scope>NUCLEOTIDE SEQUENCE [LARGE SCALE GENOMIC DNA]</scope>
    <source>
        <strain evidence="13">Snail1</strain>
        <tissue evidence="13">Muscle</tissue>
    </source>
</reference>
<feature type="transmembrane region" description="Helical" evidence="12">
    <location>
        <begin position="322"/>
        <end position="346"/>
    </location>
</feature>
<feature type="transmembrane region" description="Helical" evidence="12">
    <location>
        <begin position="216"/>
        <end position="234"/>
    </location>
</feature>
<keyword evidence="6" id="KW-0256">Endoplasmic reticulum</keyword>
<dbReference type="PANTHER" id="PTHR24302:SF15">
    <property type="entry name" value="FATTY-ACID PEROXYGENASE"/>
    <property type="match status" value="1"/>
</dbReference>
<sequence length="520" mass="59601">MAVDIMSWLSLTNVLVVGVVSLLVYWFWRSQQGLKTFEKLGIPGPRPMYVVGNARQLSSGGFCDKFFEWNKEFGRVYGIYLPNTPAVIVSDLDLLRDVFVKKFGYFHNRMPQKIMDFKPWKDNLLQLRDDHWKYVRSQLSPTFSSGKLKKMMPAIDRVIKNLDRNVKAKMESGEPVELKEVAGAFAMDTIAGAAFGMQVDTLNNPKDPFNVNGLNLFNQNFWLLPILLIFPGLAPFLSKIGISFISVHSTNFFMDVMDMALKERRLDKKNYNDFLQLLLDGQKEGDQSKGPVDAEIDFTSQLQTAKDWNRDSMNDDEMKANALIFLLAGYDTTSIVLSFTLFHLAANPECLQKAQQEVDEKVGNDTVNYESAGELTYLDMCMNEAMRLFPPGFMIDREADEDVELGKYQVKKGMRMIIPCYSIHRDPEYWTEPEKYDPERHTPEAKAKRHPFAFMPFGFGPRNCIGMRLAQLEIRMAIATAIQHYTPVLCEKSVYPPVVEMPQTRMVAKDGLWVNFKPRE</sequence>
<comment type="function">
    <text evidence="9">Cytochromes P450 are a group of heme-thiolate monooxygenases. They oxidize a variety of structurally unrelated compounds, including steroids, fatty acids, and xenobiotics.</text>
</comment>
<keyword evidence="4 10" id="KW-0349">Heme</keyword>
<accession>A0AAN9AID9</accession>
<dbReference type="Proteomes" id="UP001374579">
    <property type="component" value="Unassembled WGS sequence"/>
</dbReference>
<dbReference type="GO" id="GO:0005789">
    <property type="term" value="C:endoplasmic reticulum membrane"/>
    <property type="evidence" value="ECO:0007669"/>
    <property type="project" value="UniProtKB-SubCell"/>
</dbReference>
<dbReference type="GO" id="GO:0016705">
    <property type="term" value="F:oxidoreductase activity, acting on paired donors, with incorporation or reduction of molecular oxygen"/>
    <property type="evidence" value="ECO:0007669"/>
    <property type="project" value="InterPro"/>
</dbReference>
<dbReference type="GO" id="GO:0020037">
    <property type="term" value="F:heme binding"/>
    <property type="evidence" value="ECO:0007669"/>
    <property type="project" value="InterPro"/>
</dbReference>
<evidence type="ECO:0000313" key="14">
    <source>
        <dbReference type="Proteomes" id="UP001374579"/>
    </source>
</evidence>
<dbReference type="Pfam" id="PF00067">
    <property type="entry name" value="p450"/>
    <property type="match status" value="1"/>
</dbReference>
<name>A0AAN9AID9_9CAEN</name>
<evidence type="ECO:0000256" key="12">
    <source>
        <dbReference type="SAM" id="Phobius"/>
    </source>
</evidence>
<keyword evidence="11" id="KW-0503">Monooxygenase</keyword>
<dbReference type="GO" id="GO:0005506">
    <property type="term" value="F:iron ion binding"/>
    <property type="evidence" value="ECO:0007669"/>
    <property type="project" value="InterPro"/>
</dbReference>
<evidence type="ECO:0000256" key="8">
    <source>
        <dbReference type="ARBA" id="ARBA00023004"/>
    </source>
</evidence>
<dbReference type="Gene3D" id="1.10.630.10">
    <property type="entry name" value="Cytochrome P450"/>
    <property type="match status" value="1"/>
</dbReference>
<gene>
    <name evidence="13" type="ORF">V1264_021536</name>
</gene>
<dbReference type="GO" id="GO:0008395">
    <property type="term" value="F:steroid hydroxylase activity"/>
    <property type="evidence" value="ECO:0007669"/>
    <property type="project" value="TreeGrafter"/>
</dbReference>
<dbReference type="PANTHER" id="PTHR24302">
    <property type="entry name" value="CYTOCHROME P450 FAMILY 3"/>
    <property type="match status" value="1"/>
</dbReference>
<comment type="caution">
    <text evidence="13">The sequence shown here is derived from an EMBL/GenBank/DDBJ whole genome shotgun (WGS) entry which is preliminary data.</text>
</comment>
<keyword evidence="14" id="KW-1185">Reference proteome</keyword>
<comment type="similarity">
    <text evidence="3 11">Belongs to the cytochrome P450 family.</text>
</comment>
<dbReference type="PRINTS" id="PR00463">
    <property type="entry name" value="EP450I"/>
</dbReference>
<comment type="subcellular location">
    <subcellularLocation>
        <location evidence="2">Endoplasmic reticulum membrane</location>
        <topology evidence="2">Peripheral membrane protein</topology>
    </subcellularLocation>
    <subcellularLocation>
        <location evidence="1">Microsome membrane</location>
        <topology evidence="1">Peripheral membrane protein</topology>
    </subcellularLocation>
</comment>
<dbReference type="AlphaFoldDB" id="A0AAN9AID9"/>
<evidence type="ECO:0000256" key="3">
    <source>
        <dbReference type="ARBA" id="ARBA00010617"/>
    </source>
</evidence>
<dbReference type="PROSITE" id="PS00086">
    <property type="entry name" value="CYTOCHROME_P450"/>
    <property type="match status" value="1"/>
</dbReference>
<dbReference type="InterPro" id="IPR036396">
    <property type="entry name" value="Cyt_P450_sf"/>
</dbReference>
<evidence type="ECO:0000256" key="9">
    <source>
        <dbReference type="ARBA" id="ARBA00043906"/>
    </source>
</evidence>
<evidence type="ECO:0000313" key="13">
    <source>
        <dbReference type="EMBL" id="KAK7087493.1"/>
    </source>
</evidence>
<evidence type="ECO:0000256" key="11">
    <source>
        <dbReference type="RuleBase" id="RU000461"/>
    </source>
</evidence>
<dbReference type="CDD" id="cd11055">
    <property type="entry name" value="CYP3A-like"/>
    <property type="match status" value="1"/>
</dbReference>
<dbReference type="InterPro" id="IPR017972">
    <property type="entry name" value="Cyt_P450_CS"/>
</dbReference>
<keyword evidence="7 11" id="KW-0560">Oxidoreductase</keyword>
<proteinExistence type="inferred from homology"/>
<protein>
    <recommendedName>
        <fullName evidence="15">Cytochrome P450</fullName>
    </recommendedName>
</protein>
<keyword evidence="6" id="KW-0492">Microsome</keyword>
<dbReference type="SUPFAM" id="SSF48264">
    <property type="entry name" value="Cytochrome P450"/>
    <property type="match status" value="1"/>
</dbReference>
<evidence type="ECO:0000256" key="1">
    <source>
        <dbReference type="ARBA" id="ARBA00004174"/>
    </source>
</evidence>
<dbReference type="InterPro" id="IPR001128">
    <property type="entry name" value="Cyt_P450"/>
</dbReference>
<feature type="transmembrane region" description="Helical" evidence="12">
    <location>
        <begin position="6"/>
        <end position="28"/>
    </location>
</feature>
<evidence type="ECO:0008006" key="15">
    <source>
        <dbReference type="Google" id="ProtNLM"/>
    </source>
</evidence>
<dbReference type="FunFam" id="1.10.630.10:FF:000042">
    <property type="entry name" value="Cytochrome P450"/>
    <property type="match status" value="1"/>
</dbReference>
<dbReference type="EMBL" id="JBAMIC010004070">
    <property type="protein sequence ID" value="KAK7087493.1"/>
    <property type="molecule type" value="Genomic_DNA"/>
</dbReference>
<dbReference type="PRINTS" id="PR00385">
    <property type="entry name" value="P450"/>
</dbReference>
<keyword evidence="5 10" id="KW-0479">Metal-binding</keyword>